<dbReference type="Gene3D" id="3.40.50.720">
    <property type="entry name" value="NAD(P)-binding Rossmann-like Domain"/>
    <property type="match status" value="1"/>
</dbReference>
<dbReference type="InterPro" id="IPR013154">
    <property type="entry name" value="ADH-like_N"/>
</dbReference>
<dbReference type="PROSITE" id="PS00065">
    <property type="entry name" value="D_2_HYDROXYACID_DH_1"/>
    <property type="match status" value="1"/>
</dbReference>
<evidence type="ECO:0000313" key="8">
    <source>
        <dbReference type="Proteomes" id="UP000033497"/>
    </source>
</evidence>
<accession>A0ABR5DH68</accession>
<evidence type="ECO:0000259" key="6">
    <source>
        <dbReference type="SMART" id="SM00829"/>
    </source>
</evidence>
<evidence type="ECO:0000256" key="5">
    <source>
        <dbReference type="RuleBase" id="RU361277"/>
    </source>
</evidence>
<dbReference type="PANTHER" id="PTHR42683">
    <property type="entry name" value="ALDEHYDE REDUCTASE"/>
    <property type="match status" value="1"/>
</dbReference>
<dbReference type="Pfam" id="PF08240">
    <property type="entry name" value="ADH_N"/>
    <property type="match status" value="1"/>
</dbReference>
<comment type="cofactor">
    <cofactor evidence="1 5">
        <name>Zn(2+)</name>
        <dbReference type="ChEBI" id="CHEBI:29105"/>
    </cofactor>
</comment>
<name>A0ABR5DH68_9FLAO</name>
<sequence>MTTTVKAYGVKSEKAELKPMDIKRRETGDDDVEIKITHCGVCHSDIHTARNEWGGSTYPVVPGHEIIGRVTAVGKNVHNFTEGDIVGVGCLVDSCQTCAQCKNDLEQFCENGATFTYNSADKHLEGQQTYGGYSTDVVVNKEFVLHIPKNLDPAGAAPLLCAGITTWSPLSHWKVKKGDKVGVIGLGGLGHMGIKFANALGANVVMITTSPSKAEDAKKLGAHQVLISKNEEEMAEHRGSFDLILNTIPVGHKMDPYINLLKVDGTMVLVGAVEPLEPFHGGGIIMGRKRIAGSLIGGIKETQEMLDFCGKHNIVSEIEIIDIKDINDAYERVVKADVKYRFVIDMASLKN</sequence>
<evidence type="ECO:0000256" key="2">
    <source>
        <dbReference type="ARBA" id="ARBA00022723"/>
    </source>
</evidence>
<reference evidence="7 8" key="1">
    <citation type="submission" date="2014-10" db="EMBL/GenBank/DDBJ databases">
        <title>Genome sequencing of Vitellibacter vladivostokensis KMM 3516.</title>
        <authorList>
            <person name="Thevarajoo S."/>
            <person name="Selvaratnam C."/>
            <person name="Goh K.M."/>
            <person name="Chong C.S."/>
        </authorList>
    </citation>
    <scope>NUCLEOTIDE SEQUENCE [LARGE SCALE GENOMIC DNA]</scope>
    <source>
        <strain evidence="7 8">KMM 3516</strain>
    </source>
</reference>
<protein>
    <submittedName>
        <fullName evidence="7">Hydroxyacid dehydrogenase</fullName>
    </submittedName>
</protein>
<dbReference type="EMBL" id="JSVU01000006">
    <property type="protein sequence ID" value="KJJ38116.1"/>
    <property type="molecule type" value="Genomic_DNA"/>
</dbReference>
<dbReference type="InterPro" id="IPR036291">
    <property type="entry name" value="NAD(P)-bd_dom_sf"/>
</dbReference>
<dbReference type="CDD" id="cd05283">
    <property type="entry name" value="CAD1"/>
    <property type="match status" value="1"/>
</dbReference>
<comment type="similarity">
    <text evidence="5">Belongs to the zinc-containing alcohol dehydrogenase family.</text>
</comment>
<dbReference type="Proteomes" id="UP000033497">
    <property type="component" value="Unassembled WGS sequence"/>
</dbReference>
<comment type="caution">
    <text evidence="7">The sequence shown here is derived from an EMBL/GenBank/DDBJ whole genome shotgun (WGS) entry which is preliminary data.</text>
</comment>
<dbReference type="InterPro" id="IPR029752">
    <property type="entry name" value="D-isomer_DH_CS1"/>
</dbReference>
<dbReference type="InterPro" id="IPR047109">
    <property type="entry name" value="CAD-like"/>
</dbReference>
<feature type="domain" description="Enoyl reductase (ER)" evidence="6">
    <location>
        <begin position="11"/>
        <end position="344"/>
    </location>
</feature>
<dbReference type="SUPFAM" id="SSF51735">
    <property type="entry name" value="NAD(P)-binding Rossmann-fold domains"/>
    <property type="match status" value="1"/>
</dbReference>
<dbReference type="RefSeq" id="WP_045080933.1">
    <property type="nucleotide sequence ID" value="NZ_JSVU01000006.1"/>
</dbReference>
<dbReference type="SMART" id="SM00829">
    <property type="entry name" value="PKS_ER"/>
    <property type="match status" value="1"/>
</dbReference>
<proteinExistence type="inferred from homology"/>
<keyword evidence="3 5" id="KW-0862">Zinc</keyword>
<evidence type="ECO:0000256" key="3">
    <source>
        <dbReference type="ARBA" id="ARBA00022833"/>
    </source>
</evidence>
<dbReference type="Gene3D" id="3.90.180.10">
    <property type="entry name" value="Medium-chain alcohol dehydrogenases, catalytic domain"/>
    <property type="match status" value="1"/>
</dbReference>
<dbReference type="Pfam" id="PF00107">
    <property type="entry name" value="ADH_zinc_N"/>
    <property type="match status" value="1"/>
</dbReference>
<evidence type="ECO:0000256" key="4">
    <source>
        <dbReference type="ARBA" id="ARBA00023002"/>
    </source>
</evidence>
<evidence type="ECO:0000313" key="7">
    <source>
        <dbReference type="EMBL" id="KJJ38116.1"/>
    </source>
</evidence>
<evidence type="ECO:0000256" key="1">
    <source>
        <dbReference type="ARBA" id="ARBA00001947"/>
    </source>
</evidence>
<organism evidence="7 8">
    <name type="scientific">Aequorivita vladivostokensis</name>
    <dbReference type="NCBI Taxonomy" id="171194"/>
    <lineage>
        <taxon>Bacteria</taxon>
        <taxon>Pseudomonadati</taxon>
        <taxon>Bacteroidota</taxon>
        <taxon>Flavobacteriia</taxon>
        <taxon>Flavobacteriales</taxon>
        <taxon>Flavobacteriaceae</taxon>
        <taxon>Aequorivita</taxon>
    </lineage>
</organism>
<dbReference type="InterPro" id="IPR011032">
    <property type="entry name" value="GroES-like_sf"/>
</dbReference>
<dbReference type="InterPro" id="IPR013149">
    <property type="entry name" value="ADH-like_C"/>
</dbReference>
<gene>
    <name evidence="7" type="ORF">MB09_10840</name>
</gene>
<dbReference type="SUPFAM" id="SSF50129">
    <property type="entry name" value="GroES-like"/>
    <property type="match status" value="1"/>
</dbReference>
<dbReference type="InterPro" id="IPR002328">
    <property type="entry name" value="ADH_Zn_CS"/>
</dbReference>
<keyword evidence="2 5" id="KW-0479">Metal-binding</keyword>
<keyword evidence="8" id="KW-1185">Reference proteome</keyword>
<keyword evidence="4" id="KW-0560">Oxidoreductase</keyword>
<dbReference type="InterPro" id="IPR020843">
    <property type="entry name" value="ER"/>
</dbReference>
<dbReference type="PROSITE" id="PS00059">
    <property type="entry name" value="ADH_ZINC"/>
    <property type="match status" value="1"/>
</dbReference>